<dbReference type="PROSITE" id="PS00012">
    <property type="entry name" value="PHOSPHOPANTETHEINE"/>
    <property type="match status" value="2"/>
</dbReference>
<dbReference type="Pfam" id="PF00550">
    <property type="entry name" value="PP-binding"/>
    <property type="match status" value="1"/>
</dbReference>
<protein>
    <submittedName>
        <fullName evidence="6">Pyridine nucleotide-disulfide oxidoreductase class-II</fullName>
    </submittedName>
</protein>
<dbReference type="InterPro" id="IPR006162">
    <property type="entry name" value="Ppantetheine_attach_site"/>
</dbReference>
<evidence type="ECO:0000313" key="6">
    <source>
        <dbReference type="EMBL" id="KAJ5328950.1"/>
    </source>
</evidence>
<dbReference type="GO" id="GO:0016874">
    <property type="term" value="F:ligase activity"/>
    <property type="evidence" value="ECO:0007669"/>
    <property type="project" value="UniProtKB-KW"/>
</dbReference>
<keyword evidence="3" id="KW-0436">Ligase</keyword>
<evidence type="ECO:0000256" key="2">
    <source>
        <dbReference type="ARBA" id="ARBA00022553"/>
    </source>
</evidence>
<dbReference type="InterPro" id="IPR020845">
    <property type="entry name" value="AMP-binding_CS"/>
</dbReference>
<evidence type="ECO:0000256" key="4">
    <source>
        <dbReference type="ARBA" id="ARBA00029454"/>
    </source>
</evidence>
<proteinExistence type="inferred from homology"/>
<dbReference type="InterPro" id="IPR045851">
    <property type="entry name" value="AMP-bd_C_sf"/>
</dbReference>
<dbReference type="GO" id="GO:0043041">
    <property type="term" value="P:amino acid activation for nonribosomal peptide biosynthetic process"/>
    <property type="evidence" value="ECO:0007669"/>
    <property type="project" value="TreeGrafter"/>
</dbReference>
<keyword evidence="1" id="KW-0596">Phosphopantetheine</keyword>
<accession>A0A9W9Q8H3</accession>
<dbReference type="Gene3D" id="3.40.50.12780">
    <property type="entry name" value="N-terminal domain of ligase-like"/>
    <property type="match status" value="2"/>
</dbReference>
<dbReference type="PROSITE" id="PS50075">
    <property type="entry name" value="CARRIER"/>
    <property type="match status" value="1"/>
</dbReference>
<dbReference type="InterPro" id="IPR036736">
    <property type="entry name" value="ACP-like_sf"/>
</dbReference>
<dbReference type="InterPro" id="IPR023213">
    <property type="entry name" value="CAT-like_dom_sf"/>
</dbReference>
<comment type="caution">
    <text evidence="6">The sequence shown here is derived from an EMBL/GenBank/DDBJ whole genome shotgun (WGS) entry which is preliminary data.</text>
</comment>
<dbReference type="GO" id="GO:0031177">
    <property type="term" value="F:phosphopantetheine binding"/>
    <property type="evidence" value="ECO:0007669"/>
    <property type="project" value="TreeGrafter"/>
</dbReference>
<dbReference type="PROSITE" id="PS00455">
    <property type="entry name" value="AMP_BINDING"/>
    <property type="match status" value="2"/>
</dbReference>
<dbReference type="Pfam" id="PF00668">
    <property type="entry name" value="Condensation"/>
    <property type="match status" value="2"/>
</dbReference>
<dbReference type="InterPro" id="IPR010071">
    <property type="entry name" value="AA_adenyl_dom"/>
</dbReference>
<comment type="similarity">
    <text evidence="4">Belongs to the NRP synthetase family.</text>
</comment>
<name>A0A9W9Q8H3_PENBR</name>
<dbReference type="SUPFAM" id="SSF52777">
    <property type="entry name" value="CoA-dependent acyltransferases"/>
    <property type="match status" value="4"/>
</dbReference>
<feature type="domain" description="Carrier" evidence="5">
    <location>
        <begin position="1536"/>
        <end position="1611"/>
    </location>
</feature>
<dbReference type="Gene3D" id="3.30.300.30">
    <property type="match status" value="2"/>
</dbReference>
<reference evidence="6" key="2">
    <citation type="journal article" date="2023" name="IMA Fungus">
        <title>Comparative genomic study of the Penicillium genus elucidates a diverse pangenome and 15 lateral gene transfer events.</title>
        <authorList>
            <person name="Petersen C."/>
            <person name="Sorensen T."/>
            <person name="Nielsen M.R."/>
            <person name="Sondergaard T.E."/>
            <person name="Sorensen J.L."/>
            <person name="Fitzpatrick D.A."/>
            <person name="Frisvad J.C."/>
            <person name="Nielsen K.L."/>
        </authorList>
    </citation>
    <scope>NUCLEOTIDE SEQUENCE</scope>
    <source>
        <strain evidence="6">IBT 35673</strain>
    </source>
</reference>
<evidence type="ECO:0000256" key="3">
    <source>
        <dbReference type="ARBA" id="ARBA00022598"/>
    </source>
</evidence>
<dbReference type="InterPro" id="IPR009081">
    <property type="entry name" value="PP-bd_ACP"/>
</dbReference>
<dbReference type="Gene3D" id="1.10.1200.10">
    <property type="entry name" value="ACP-like"/>
    <property type="match status" value="2"/>
</dbReference>
<evidence type="ECO:0000259" key="5">
    <source>
        <dbReference type="PROSITE" id="PS50075"/>
    </source>
</evidence>
<dbReference type="InterPro" id="IPR025110">
    <property type="entry name" value="AMP-bd_C"/>
</dbReference>
<dbReference type="NCBIfam" id="TIGR01733">
    <property type="entry name" value="AA-adenyl-dom"/>
    <property type="match status" value="1"/>
</dbReference>
<reference evidence="6" key="1">
    <citation type="submission" date="2022-12" db="EMBL/GenBank/DDBJ databases">
        <authorList>
            <person name="Petersen C."/>
        </authorList>
    </citation>
    <scope>NUCLEOTIDE SEQUENCE</scope>
    <source>
        <strain evidence="6">IBT 35673</strain>
    </source>
</reference>
<dbReference type="Pfam" id="PF00501">
    <property type="entry name" value="AMP-binding"/>
    <property type="match status" value="2"/>
</dbReference>
<dbReference type="InterPro" id="IPR042099">
    <property type="entry name" value="ANL_N_sf"/>
</dbReference>
<keyword evidence="2" id="KW-0597">Phosphoprotein</keyword>
<dbReference type="Gene3D" id="3.30.559.30">
    <property type="entry name" value="Nonribosomal peptide synthetase, condensation domain"/>
    <property type="match status" value="2"/>
</dbReference>
<dbReference type="InterPro" id="IPR000873">
    <property type="entry name" value="AMP-dep_synth/lig_dom"/>
</dbReference>
<dbReference type="InterPro" id="IPR001242">
    <property type="entry name" value="Condensation_dom"/>
</dbReference>
<dbReference type="PANTHER" id="PTHR45527:SF11">
    <property type="entry name" value="NONRIBOSOMAL PEPTIDE SYNTHETASE 5"/>
    <property type="match status" value="1"/>
</dbReference>
<dbReference type="Gene3D" id="3.30.559.10">
    <property type="entry name" value="Chloramphenicol acetyltransferase-like domain"/>
    <property type="match status" value="2"/>
</dbReference>
<dbReference type="PANTHER" id="PTHR45527">
    <property type="entry name" value="NONRIBOSOMAL PEPTIDE SYNTHETASE"/>
    <property type="match status" value="1"/>
</dbReference>
<dbReference type="CDD" id="cd17653">
    <property type="entry name" value="A_NRPS_GliP_like"/>
    <property type="match status" value="1"/>
</dbReference>
<dbReference type="Proteomes" id="UP001147695">
    <property type="component" value="Unassembled WGS sequence"/>
</dbReference>
<dbReference type="SUPFAM" id="SSF47336">
    <property type="entry name" value="ACP-like"/>
    <property type="match status" value="2"/>
</dbReference>
<dbReference type="GO" id="GO:0044550">
    <property type="term" value="P:secondary metabolite biosynthetic process"/>
    <property type="evidence" value="ECO:0007669"/>
    <property type="project" value="TreeGrafter"/>
</dbReference>
<dbReference type="EMBL" id="JAPZBQ010000005">
    <property type="protein sequence ID" value="KAJ5328950.1"/>
    <property type="molecule type" value="Genomic_DNA"/>
</dbReference>
<dbReference type="GO" id="GO:0005737">
    <property type="term" value="C:cytoplasm"/>
    <property type="evidence" value="ECO:0007669"/>
    <property type="project" value="TreeGrafter"/>
</dbReference>
<sequence length="2032" mass="225216">MTQGNNFPLWSLMSKHANERPEAVACSKNDRVLTYGQLQSASLSLASLFISRGISGGHTVPIFVSRDLESVVSIIALLRIGACFVPIDGESWSQSRVDSVLCAVEPKTVIVAQYTELNTNNIPTISLKDVQSMFDEKQNVERDLLVNINHTQASEKPLYMIFTSGTTGTPKGVVISRASVENYVLQGTNHGMPFNLGVQESDQVLLLFSLAFDAAWGVFFSALCHGAHIVLSEPANVLEDAKKCTILPATPSLLVTLGDSAQYPKIKSVFLGGESPNQRILQEWWSEERSIYNCYGPTEATICASMASLRPDHPITLGEAMSDTQFLILDDKLKVCDDGELHISGPGLAIGFYKNEDLTNERFFDWEGLRVFATRDRACRTSEGIVFCGRFDSIVKNRGYLISLETDVIPILESCTEVHSAAAFMHEGRLIGAVTPESVDVAELRNRLSQKHDAFVVPDQIFAHSEFCRTPNGKVDTKGLQSIFSSKAFKSSETRALNSSCSTLQEAVAETLGIAAGAVAMKCSFWELGGNSLLAIKLASSLRRRGQLFEFIDLLAPIPLSLLSTRVKSANALHERHDAASTDSTATNAPAVYAVSAALESESPSPITTTQMGMIRSSIQQGAKSYMVAIIEMSLKDEIGYTDRVRSAWEIVMQRHSVFSTYFDMTSGEQRIDESYSHDWEEQVFPDNDISAAVTAESDRLFESTQRQGDDHLYRPLNTFRMIVNQSATQATLLWLVHHTRVDGWSMGLVIQQVQDILQRESLSPDPFQFPQIARELPQHLGLSNSEGKQFWREAMSKVTEATPLILPNPPTRTEARFGETAVMINLGKGHFEQICRNMGVSSASVIYTAWALLLKSYTAQDHVIFGTVFSGRHLPLQGIESVVGPLINSCPLPVCLTDLPKKSDLLKYVQELVLQVISHQWHATEALQETTQGTKSQSFQTMLFLEYDLPSFKNQEDWSFARRDVPEFGLTTIIRRANDSLELNAIFDENLYTQRFVERMMNHFRNLILALLSPTCQTVAQIRERMLEPCEALSLITASRDMKSPYSGPSNLKEAFEKGVDQWPNETAIESGTRKLTYRELDSKANLVAQAISAQVPPRTAVGVVSDRTLEWLVAVIGVIKAGAIYVPLDTKLPLERMQTMTKTALVQLHVFPNEACHSKFGDAFDGKKILPWALESEPQTCVWSNLMPEPEDIAYITFTSGSTGAPKGVRIEHRSVVSYLSYGPARMDARPGRRHAQMFSPGFDVNQAEIFGTLCYGATLVLADPVDPFEHLQRVDATMITPSFLSVCEPDQFPNIDTILFAGEAVPQVLADLWAGSRTVYNSYGPCECTIGCLFKVLRPFEEVTLGFAIPRVGVYLLDSQNQPVPIGVPGEICLSGIQIADGYIGADRQELSRTKFVSDPFVAGQRMYRTGDSAMWDEKMEPKFLGRFDNQVKVRGHRVELTEIENVIRMASPAVRRAAAIVHSENIVAYVEPDTVSIGDINAALRTKLPRYACPSAIFALPSLPTMPNQKLDRKALVSKCQFAQGKASEPLTHTQSLVAEAWREAIGISEEVVINTGSDFLELGGSSLSQIKLAQNVSRRLGSKVPLKIFIWNTELSALSQAIEQWSISTDQSSQVPFSLAWPTTEPPFTSTSESEEEFVRLSTVFPPQTFNVGYKLALRGDLNIEQLERSVVSVTSHEAVLKSCFYLSGDWVLRGQSQSACELTREKIEGRDLEAFTNRPFDLSTGPLTRINISPSSSGVDILILQHHAITDKAAIQILLRKIQDDYLRRSTDTDTNNVPAARLPDYPIWAQWKAGQPRIGRDDPNALFWKDRLSNMPAQLFQSHAPTFVGQSTSFSWKTNDKFRGSTKLYLALTAMTLAQCQQTREMILGIPHVDRTEPGTEDMLGVFLSRLPVRLDVESTTLDSFPSLVDSAQISVREALAHAISFQSIRKIAGLHDLFQVMIVYNQREDSVGRALSLPGVSVKEQSLKPTGAKFPLLVEFTETEEATICELEFMENLVLPATAAQIREEMTKNVKLLGTWFGIP</sequence>
<dbReference type="Pfam" id="PF13193">
    <property type="entry name" value="AMP-binding_C"/>
    <property type="match status" value="1"/>
</dbReference>
<dbReference type="SUPFAM" id="SSF56801">
    <property type="entry name" value="Acetyl-CoA synthetase-like"/>
    <property type="match status" value="2"/>
</dbReference>
<gene>
    <name evidence="6" type="ORF">N7452_009340</name>
</gene>
<evidence type="ECO:0000313" key="7">
    <source>
        <dbReference type="Proteomes" id="UP001147695"/>
    </source>
</evidence>
<evidence type="ECO:0000256" key="1">
    <source>
        <dbReference type="ARBA" id="ARBA00022450"/>
    </source>
</evidence>
<organism evidence="6 7">
    <name type="scientific">Penicillium brevicompactum</name>
    <dbReference type="NCBI Taxonomy" id="5074"/>
    <lineage>
        <taxon>Eukaryota</taxon>
        <taxon>Fungi</taxon>
        <taxon>Dikarya</taxon>
        <taxon>Ascomycota</taxon>
        <taxon>Pezizomycotina</taxon>
        <taxon>Eurotiomycetes</taxon>
        <taxon>Eurotiomycetidae</taxon>
        <taxon>Eurotiales</taxon>
        <taxon>Aspergillaceae</taxon>
        <taxon>Penicillium</taxon>
    </lineage>
</organism>